<proteinExistence type="predicted"/>
<dbReference type="SMART" id="SM00862">
    <property type="entry name" value="Trans_reg_C"/>
    <property type="match status" value="1"/>
</dbReference>
<dbReference type="SUPFAM" id="SSF52172">
    <property type="entry name" value="CheY-like"/>
    <property type="match status" value="1"/>
</dbReference>
<dbReference type="Gene3D" id="1.10.10.10">
    <property type="entry name" value="Winged helix-like DNA-binding domain superfamily/Winged helix DNA-binding domain"/>
    <property type="match status" value="1"/>
</dbReference>
<evidence type="ECO:0000259" key="7">
    <source>
        <dbReference type="PROSITE" id="PS51755"/>
    </source>
</evidence>
<dbReference type="RefSeq" id="WP_341428766.1">
    <property type="nucleotide sequence ID" value="NZ_JBBUTG010000027.1"/>
</dbReference>
<evidence type="ECO:0000256" key="3">
    <source>
        <dbReference type="ARBA" id="ARBA00023163"/>
    </source>
</evidence>
<dbReference type="Pfam" id="PF00072">
    <property type="entry name" value="Response_reg"/>
    <property type="match status" value="1"/>
</dbReference>
<feature type="domain" description="OmpR/PhoB-type" evidence="7">
    <location>
        <begin position="132"/>
        <end position="228"/>
    </location>
</feature>
<comment type="caution">
    <text evidence="8">The sequence shown here is derived from an EMBL/GenBank/DDBJ whole genome shotgun (WGS) entry which is preliminary data.</text>
</comment>
<gene>
    <name evidence="8" type="ORF">AACH06_26240</name>
</gene>
<dbReference type="SUPFAM" id="SSF46894">
    <property type="entry name" value="C-terminal effector domain of the bipartite response regulators"/>
    <property type="match status" value="1"/>
</dbReference>
<dbReference type="PROSITE" id="PS50110">
    <property type="entry name" value="RESPONSE_REGULATORY"/>
    <property type="match status" value="1"/>
</dbReference>
<keyword evidence="9" id="KW-1185">Reference proteome</keyword>
<dbReference type="CDD" id="cd00383">
    <property type="entry name" value="trans_reg_C"/>
    <property type="match status" value="1"/>
</dbReference>
<evidence type="ECO:0000313" key="8">
    <source>
        <dbReference type="EMBL" id="MEK8034342.1"/>
    </source>
</evidence>
<dbReference type="Proteomes" id="UP001371218">
    <property type="component" value="Unassembled WGS sequence"/>
</dbReference>
<evidence type="ECO:0000259" key="6">
    <source>
        <dbReference type="PROSITE" id="PS50110"/>
    </source>
</evidence>
<evidence type="ECO:0000256" key="2">
    <source>
        <dbReference type="ARBA" id="ARBA00023125"/>
    </source>
</evidence>
<feature type="domain" description="Response regulatory" evidence="6">
    <location>
        <begin position="2"/>
        <end position="116"/>
    </location>
</feature>
<evidence type="ECO:0000256" key="4">
    <source>
        <dbReference type="PROSITE-ProRule" id="PRU00169"/>
    </source>
</evidence>
<keyword evidence="2 5" id="KW-0238">DNA-binding</keyword>
<evidence type="ECO:0000256" key="1">
    <source>
        <dbReference type="ARBA" id="ARBA00023015"/>
    </source>
</evidence>
<dbReference type="Gene3D" id="6.10.250.690">
    <property type="match status" value="1"/>
</dbReference>
<dbReference type="SMART" id="SM00448">
    <property type="entry name" value="REC"/>
    <property type="match status" value="1"/>
</dbReference>
<feature type="DNA-binding region" description="OmpR/PhoB-type" evidence="5">
    <location>
        <begin position="132"/>
        <end position="228"/>
    </location>
</feature>
<dbReference type="PANTHER" id="PTHR48111">
    <property type="entry name" value="REGULATOR OF RPOS"/>
    <property type="match status" value="1"/>
</dbReference>
<reference evidence="8 9" key="1">
    <citation type="submission" date="2024-04" db="EMBL/GenBank/DDBJ databases">
        <title>Novel species of the genus Ideonella isolated from streams.</title>
        <authorList>
            <person name="Lu H."/>
        </authorList>
    </citation>
    <scope>NUCLEOTIDE SEQUENCE [LARGE SCALE GENOMIC DNA]</scope>
    <source>
        <strain evidence="8 9">DXS29W</strain>
    </source>
</reference>
<dbReference type="InterPro" id="IPR036388">
    <property type="entry name" value="WH-like_DNA-bd_sf"/>
</dbReference>
<sequence length="231" mass="25120">MKVLLIEDDPTLQATLQRTLERRGMRVVTCGDGARALERWQAALPDVVLLDLSLPGLDGLKVLERGRSEGLTTPVIVLTARGTIGDRIIGLNTGADDYLPKPFDLDELEARIRALVRRQAQASGTPASAASLATPEFAGLRCDTDSGLIFFRGEALELAPREATLLRALLQRPGHAQAKERLFEAVFPGQPEVQLEAIEVVAYRLRKRLTPTGVQLVTLRGLGYLLKAPPA</sequence>
<dbReference type="EMBL" id="JBBUTG010000027">
    <property type="protein sequence ID" value="MEK8034342.1"/>
    <property type="molecule type" value="Genomic_DNA"/>
</dbReference>
<keyword evidence="4" id="KW-0597">Phosphoprotein</keyword>
<dbReference type="InterPro" id="IPR039420">
    <property type="entry name" value="WalR-like"/>
</dbReference>
<dbReference type="Pfam" id="PF00486">
    <property type="entry name" value="Trans_reg_C"/>
    <property type="match status" value="1"/>
</dbReference>
<dbReference type="InterPro" id="IPR011006">
    <property type="entry name" value="CheY-like_superfamily"/>
</dbReference>
<dbReference type="Gene3D" id="3.40.50.2300">
    <property type="match status" value="1"/>
</dbReference>
<dbReference type="InterPro" id="IPR016032">
    <property type="entry name" value="Sig_transdc_resp-reg_C-effctor"/>
</dbReference>
<dbReference type="InterPro" id="IPR001789">
    <property type="entry name" value="Sig_transdc_resp-reg_receiver"/>
</dbReference>
<evidence type="ECO:0000256" key="5">
    <source>
        <dbReference type="PROSITE-ProRule" id="PRU01091"/>
    </source>
</evidence>
<dbReference type="PROSITE" id="PS51755">
    <property type="entry name" value="OMPR_PHOB"/>
    <property type="match status" value="1"/>
</dbReference>
<dbReference type="InterPro" id="IPR001867">
    <property type="entry name" value="OmpR/PhoB-type_DNA-bd"/>
</dbReference>
<dbReference type="PANTHER" id="PTHR48111:SF67">
    <property type="entry name" value="TRANSCRIPTIONAL REGULATORY PROTEIN TCTD"/>
    <property type="match status" value="1"/>
</dbReference>
<accession>A0ABU9BWJ1</accession>
<keyword evidence="3" id="KW-0804">Transcription</keyword>
<name>A0ABU9BWJ1_9BURK</name>
<protein>
    <submittedName>
        <fullName evidence="8">Response regulator transcription factor</fullName>
    </submittedName>
</protein>
<evidence type="ECO:0000313" key="9">
    <source>
        <dbReference type="Proteomes" id="UP001371218"/>
    </source>
</evidence>
<keyword evidence="1" id="KW-0805">Transcription regulation</keyword>
<organism evidence="8 9">
    <name type="scientific">Ideonella lacteola</name>
    <dbReference type="NCBI Taxonomy" id="2984193"/>
    <lineage>
        <taxon>Bacteria</taxon>
        <taxon>Pseudomonadati</taxon>
        <taxon>Pseudomonadota</taxon>
        <taxon>Betaproteobacteria</taxon>
        <taxon>Burkholderiales</taxon>
        <taxon>Sphaerotilaceae</taxon>
        <taxon>Ideonella</taxon>
    </lineage>
</organism>
<feature type="modified residue" description="4-aspartylphosphate" evidence="4">
    <location>
        <position position="51"/>
    </location>
</feature>